<evidence type="ECO:0000259" key="1">
    <source>
        <dbReference type="PROSITE" id="PS50206"/>
    </source>
</evidence>
<dbReference type="PANTHER" id="PTHR45510:SF1">
    <property type="entry name" value="RHODANESE-LIKE DOMAIN-CONTAINING PROTEIN 10"/>
    <property type="match status" value="1"/>
</dbReference>
<dbReference type="Gene3D" id="3.40.250.10">
    <property type="entry name" value="Rhodanese-like domain"/>
    <property type="match status" value="1"/>
</dbReference>
<reference evidence="2" key="1">
    <citation type="submission" date="2017-07" db="EMBL/GenBank/DDBJ databases">
        <title>Taro Niue Genome Assembly and Annotation.</title>
        <authorList>
            <person name="Atibalentja N."/>
            <person name="Keating K."/>
            <person name="Fields C.J."/>
        </authorList>
    </citation>
    <scope>NUCLEOTIDE SEQUENCE</scope>
    <source>
        <strain evidence="2">Niue_2</strain>
        <tissue evidence="2">Leaf</tissue>
    </source>
</reference>
<organism evidence="2 3">
    <name type="scientific">Colocasia esculenta</name>
    <name type="common">Wild taro</name>
    <name type="synonym">Arum esculentum</name>
    <dbReference type="NCBI Taxonomy" id="4460"/>
    <lineage>
        <taxon>Eukaryota</taxon>
        <taxon>Viridiplantae</taxon>
        <taxon>Streptophyta</taxon>
        <taxon>Embryophyta</taxon>
        <taxon>Tracheophyta</taxon>
        <taxon>Spermatophyta</taxon>
        <taxon>Magnoliopsida</taxon>
        <taxon>Liliopsida</taxon>
        <taxon>Araceae</taxon>
        <taxon>Aroideae</taxon>
        <taxon>Colocasieae</taxon>
        <taxon>Colocasia</taxon>
    </lineage>
</organism>
<accession>A0A843WJJ3</accession>
<dbReference type="AlphaFoldDB" id="A0A843WJJ3"/>
<dbReference type="PANTHER" id="PTHR45510">
    <property type="entry name" value="RHODANESE-LIKE DOMAIN-CONTAINING PROTEIN 10"/>
    <property type="match status" value="1"/>
</dbReference>
<protein>
    <recommendedName>
        <fullName evidence="1">Rhodanese domain-containing protein</fullName>
    </recommendedName>
</protein>
<dbReference type="InterPro" id="IPR044614">
    <property type="entry name" value="STR10"/>
</dbReference>
<dbReference type="GO" id="GO:0009507">
    <property type="term" value="C:chloroplast"/>
    <property type="evidence" value="ECO:0007669"/>
    <property type="project" value="TreeGrafter"/>
</dbReference>
<keyword evidence="3" id="KW-1185">Reference proteome</keyword>
<dbReference type="OrthoDB" id="566238at2759"/>
<proteinExistence type="predicted"/>
<feature type="domain" description="Rhodanese" evidence="1">
    <location>
        <begin position="50"/>
        <end position="174"/>
    </location>
</feature>
<name>A0A843WJJ3_COLES</name>
<gene>
    <name evidence="2" type="ORF">Taro_038537</name>
</gene>
<evidence type="ECO:0000313" key="3">
    <source>
        <dbReference type="Proteomes" id="UP000652761"/>
    </source>
</evidence>
<sequence>MGTLLNPASALKTSPGARVRAQALSGRCQELIRTGAVRPVPPRDAGAALDDEGFRLLDIRPAWEWERARVRDALHVPLFVEDTDGGPLTLLKKSVHFGYVGLWTGQLLTTVNDQFVREVERMVPNKDEKLLVACGEGLRSTIAVAMLHEGGYGNLGWLAGGFNRSVDGDFPDVEGETKLQYATVGGVSYVFLQLLLLLQVVGKEGR</sequence>
<dbReference type="EMBL" id="NMUH01003466">
    <property type="protein sequence ID" value="MQM05721.1"/>
    <property type="molecule type" value="Genomic_DNA"/>
</dbReference>
<dbReference type="SUPFAM" id="SSF52821">
    <property type="entry name" value="Rhodanese/Cell cycle control phosphatase"/>
    <property type="match status" value="1"/>
</dbReference>
<dbReference type="InterPro" id="IPR001763">
    <property type="entry name" value="Rhodanese-like_dom"/>
</dbReference>
<dbReference type="Proteomes" id="UP000652761">
    <property type="component" value="Unassembled WGS sequence"/>
</dbReference>
<dbReference type="Pfam" id="PF00581">
    <property type="entry name" value="Rhodanese"/>
    <property type="match status" value="1"/>
</dbReference>
<dbReference type="SMART" id="SM00450">
    <property type="entry name" value="RHOD"/>
    <property type="match status" value="1"/>
</dbReference>
<dbReference type="InterPro" id="IPR036873">
    <property type="entry name" value="Rhodanese-like_dom_sf"/>
</dbReference>
<dbReference type="PROSITE" id="PS50206">
    <property type="entry name" value="RHODANESE_3"/>
    <property type="match status" value="1"/>
</dbReference>
<dbReference type="CDD" id="cd00158">
    <property type="entry name" value="RHOD"/>
    <property type="match status" value="1"/>
</dbReference>
<dbReference type="FunFam" id="3.40.250.10:FF:000047">
    <property type="entry name" value="Rhodanese-like domain-containing protein 10"/>
    <property type="match status" value="1"/>
</dbReference>
<evidence type="ECO:0000313" key="2">
    <source>
        <dbReference type="EMBL" id="MQM05721.1"/>
    </source>
</evidence>
<comment type="caution">
    <text evidence="2">The sequence shown here is derived from an EMBL/GenBank/DDBJ whole genome shotgun (WGS) entry which is preliminary data.</text>
</comment>